<dbReference type="GO" id="GO:0016020">
    <property type="term" value="C:membrane"/>
    <property type="evidence" value="ECO:0007669"/>
    <property type="project" value="UniProtKB-SubCell"/>
</dbReference>
<organism evidence="6 7">
    <name type="scientific">Marinibactrum halimedae</name>
    <dbReference type="NCBI Taxonomy" id="1444977"/>
    <lineage>
        <taxon>Bacteria</taxon>
        <taxon>Pseudomonadati</taxon>
        <taxon>Pseudomonadota</taxon>
        <taxon>Gammaproteobacteria</taxon>
        <taxon>Cellvibrionales</taxon>
        <taxon>Cellvibrionaceae</taxon>
        <taxon>Marinibactrum</taxon>
    </lineage>
</organism>
<keyword evidence="4 5" id="KW-0472">Membrane</keyword>
<dbReference type="PANTHER" id="PTHR36926:SF1">
    <property type="entry name" value="COLICIN V PRODUCTION PROTEIN"/>
    <property type="match status" value="1"/>
</dbReference>
<evidence type="ECO:0000256" key="2">
    <source>
        <dbReference type="ARBA" id="ARBA00022692"/>
    </source>
</evidence>
<dbReference type="AlphaFoldDB" id="A0AA37T6H4"/>
<feature type="transmembrane region" description="Helical" evidence="5">
    <location>
        <begin position="28"/>
        <end position="44"/>
    </location>
</feature>
<accession>A0AA37T6H4</accession>
<dbReference type="GO" id="GO:0009403">
    <property type="term" value="P:toxin biosynthetic process"/>
    <property type="evidence" value="ECO:0007669"/>
    <property type="project" value="InterPro"/>
</dbReference>
<evidence type="ECO:0000313" key="6">
    <source>
        <dbReference type="EMBL" id="GLS26664.1"/>
    </source>
</evidence>
<dbReference type="Pfam" id="PF02674">
    <property type="entry name" value="Colicin_V"/>
    <property type="match status" value="1"/>
</dbReference>
<dbReference type="InterPro" id="IPR003825">
    <property type="entry name" value="Colicin-V_CvpA"/>
</dbReference>
<name>A0AA37T6H4_9GAMM</name>
<evidence type="ECO:0000256" key="5">
    <source>
        <dbReference type="SAM" id="Phobius"/>
    </source>
</evidence>
<evidence type="ECO:0000256" key="4">
    <source>
        <dbReference type="ARBA" id="ARBA00023136"/>
    </source>
</evidence>
<keyword evidence="7" id="KW-1185">Reference proteome</keyword>
<feature type="transmembrane region" description="Helical" evidence="5">
    <location>
        <begin position="100"/>
        <end position="125"/>
    </location>
</feature>
<gene>
    <name evidence="6" type="ORF">GCM10007877_23810</name>
</gene>
<evidence type="ECO:0000256" key="3">
    <source>
        <dbReference type="ARBA" id="ARBA00022989"/>
    </source>
</evidence>
<keyword evidence="2 5" id="KW-0812">Transmembrane</keyword>
<reference evidence="6 7" key="1">
    <citation type="journal article" date="2014" name="Int. J. Syst. Evol. Microbiol.">
        <title>Complete genome sequence of Corynebacterium casei LMG S-19264T (=DSM 44701T), isolated from a smear-ripened cheese.</title>
        <authorList>
            <consortium name="US DOE Joint Genome Institute (JGI-PGF)"/>
            <person name="Walter F."/>
            <person name="Albersmeier A."/>
            <person name="Kalinowski J."/>
            <person name="Ruckert C."/>
        </authorList>
    </citation>
    <scope>NUCLEOTIDE SEQUENCE [LARGE SCALE GENOMIC DNA]</scope>
    <source>
        <strain evidence="6 7">NBRC 110095</strain>
    </source>
</reference>
<evidence type="ECO:0000256" key="1">
    <source>
        <dbReference type="ARBA" id="ARBA00004141"/>
    </source>
</evidence>
<dbReference type="RefSeq" id="WP_232595345.1">
    <property type="nucleotide sequence ID" value="NZ_BSPD01000057.1"/>
</dbReference>
<dbReference type="PANTHER" id="PTHR36926">
    <property type="entry name" value="COLICIN V PRODUCTION PROTEIN"/>
    <property type="match status" value="1"/>
</dbReference>
<proteinExistence type="predicted"/>
<evidence type="ECO:0000313" key="7">
    <source>
        <dbReference type="Proteomes" id="UP001156870"/>
    </source>
</evidence>
<evidence type="ECO:0008006" key="8">
    <source>
        <dbReference type="Google" id="ProtNLM"/>
    </source>
</evidence>
<comment type="caution">
    <text evidence="6">The sequence shown here is derived from an EMBL/GenBank/DDBJ whole genome shotgun (WGS) entry which is preliminary data.</text>
</comment>
<keyword evidence="3 5" id="KW-1133">Transmembrane helix</keyword>
<comment type="subcellular location">
    <subcellularLocation>
        <location evidence="1">Membrane</location>
        <topology evidence="1">Multi-pass membrane protein</topology>
    </subcellularLocation>
</comment>
<dbReference type="Proteomes" id="UP001156870">
    <property type="component" value="Unassembled WGS sequence"/>
</dbReference>
<dbReference type="InterPro" id="IPR052719">
    <property type="entry name" value="CvpA-like"/>
</dbReference>
<dbReference type="EMBL" id="BSPD01000057">
    <property type="protein sequence ID" value="GLS26664.1"/>
    <property type="molecule type" value="Genomic_DNA"/>
</dbReference>
<feature type="transmembrane region" description="Helical" evidence="5">
    <location>
        <begin position="64"/>
        <end position="88"/>
    </location>
</feature>
<protein>
    <recommendedName>
        <fullName evidence="8">CvpA family protein</fullName>
    </recommendedName>
</protein>
<sequence length="176" mass="19551">MNWADWTILTILLVSSLISLKRGFIKEALSLACWVAAFVIAMLFREPLSYLLTDSISTPSLRDIAAFAILFIATLLVGGLVNFLLGELVKFTGLSGTDRLLGMLFGALRGFILIMAILLLIPAVVPIDRDPWWQQSVLIPKFLQFESLSREVAQSVMDFIRGLFSSIESVTDAQQR</sequence>